<dbReference type="Proteomes" id="UP000029920">
    <property type="component" value="Unassembled WGS sequence"/>
</dbReference>
<accession>A0A099UG41</accession>
<evidence type="ECO:0000313" key="11">
    <source>
        <dbReference type="Proteomes" id="UP000029920"/>
    </source>
</evidence>
<dbReference type="GO" id="GO:0005524">
    <property type="term" value="F:ATP binding"/>
    <property type="evidence" value="ECO:0007669"/>
    <property type="project" value="UniProtKB-UniRule"/>
</dbReference>
<dbReference type="NCBIfam" id="NF003745">
    <property type="entry name" value="PRK05342.1"/>
    <property type="match status" value="1"/>
</dbReference>
<organism evidence="10 11">
    <name type="scientific">Helicobacter apodemus</name>
    <dbReference type="NCBI Taxonomy" id="135569"/>
    <lineage>
        <taxon>Bacteria</taxon>
        <taxon>Pseudomonadati</taxon>
        <taxon>Campylobacterota</taxon>
        <taxon>Epsilonproteobacteria</taxon>
        <taxon>Campylobacterales</taxon>
        <taxon>Helicobacteraceae</taxon>
        <taxon>Helicobacter</taxon>
    </lineage>
</organism>
<dbReference type="InterPro" id="IPR027417">
    <property type="entry name" value="P-loop_NTPase"/>
</dbReference>
<dbReference type="CDD" id="cd19497">
    <property type="entry name" value="RecA-like_ClpX"/>
    <property type="match status" value="1"/>
</dbReference>
<name>A0A099UG41_9HELI</name>
<feature type="binding site" evidence="6">
    <location>
        <begin position="119"/>
        <end position="126"/>
    </location>
    <ligand>
        <name>ATP</name>
        <dbReference type="ChEBI" id="CHEBI:30616"/>
    </ligand>
</feature>
<dbReference type="InterPro" id="IPR059188">
    <property type="entry name" value="Znf_CLPX-like"/>
</dbReference>
<evidence type="ECO:0000256" key="6">
    <source>
        <dbReference type="HAMAP-Rule" id="MF_00175"/>
    </source>
</evidence>
<reference evidence="10 11" key="1">
    <citation type="journal article" date="2014" name="Genome Announc.">
        <title>Draft genome sequences of eight enterohepatic helicobacter species isolated from both laboratory and wild rodents.</title>
        <authorList>
            <person name="Sheh A."/>
            <person name="Shen Z."/>
            <person name="Fox J.G."/>
        </authorList>
    </citation>
    <scope>NUCLEOTIDE SEQUENCE [LARGE SCALE GENOMIC DNA]</scope>
    <source>
        <strain evidence="10 11">MIT-03-7007</strain>
    </source>
</reference>
<evidence type="ECO:0000313" key="10">
    <source>
        <dbReference type="EMBL" id="TLE16827.1"/>
    </source>
</evidence>
<dbReference type="GO" id="GO:0009376">
    <property type="term" value="C:HslUV protease complex"/>
    <property type="evidence" value="ECO:0007669"/>
    <property type="project" value="TreeGrafter"/>
</dbReference>
<keyword evidence="2 6" id="KW-0547">Nucleotide-binding</keyword>
<dbReference type="KEGG" id="had:CDV25_05145"/>
<reference evidence="9 12" key="2">
    <citation type="submission" date="2017-06" db="EMBL/GenBank/DDBJ databases">
        <title>Complete genome of Helicobacter apodemus.</title>
        <authorList>
            <person name="Cho S."/>
        </authorList>
    </citation>
    <scope>NUCLEOTIDE SEQUENCE [LARGE SCALE GENOMIC DNA]</scope>
    <source>
        <strain evidence="9">SCJK1</strain>
        <strain evidence="12">SNUVETPUB-15-01</strain>
    </source>
</reference>
<dbReference type="Proteomes" id="UP000244890">
    <property type="component" value="Chromosome"/>
</dbReference>
<dbReference type="InterPro" id="IPR019489">
    <property type="entry name" value="Clp_ATPase_C"/>
</dbReference>
<dbReference type="FunFam" id="3.40.50.300:FF:000005">
    <property type="entry name" value="ATP-dependent Clp protease ATP-binding subunit ClpX"/>
    <property type="match status" value="1"/>
</dbReference>
<dbReference type="PANTHER" id="PTHR48102">
    <property type="entry name" value="ATP-DEPENDENT CLP PROTEASE ATP-BINDING SUBUNIT CLPX-LIKE, MITOCHONDRIAL-RELATED"/>
    <property type="match status" value="1"/>
</dbReference>
<evidence type="ECO:0000256" key="1">
    <source>
        <dbReference type="ARBA" id="ARBA00022723"/>
    </source>
</evidence>
<keyword evidence="10" id="KW-0645">Protease</keyword>
<protein>
    <recommendedName>
        <fullName evidence="6">ATP-dependent Clp protease ATP-binding subunit ClpX</fullName>
    </recommendedName>
</protein>
<evidence type="ECO:0000256" key="5">
    <source>
        <dbReference type="ARBA" id="ARBA00023186"/>
    </source>
</evidence>
<dbReference type="FunFam" id="1.10.8.60:FF:000002">
    <property type="entry name" value="ATP-dependent Clp protease ATP-binding subunit ClpX"/>
    <property type="match status" value="1"/>
</dbReference>
<keyword evidence="10" id="KW-0378">Hydrolase</keyword>
<dbReference type="Pfam" id="PF07724">
    <property type="entry name" value="AAA_2"/>
    <property type="match status" value="1"/>
</dbReference>
<dbReference type="GO" id="GO:0008270">
    <property type="term" value="F:zinc ion binding"/>
    <property type="evidence" value="ECO:0007669"/>
    <property type="project" value="UniProtKB-UniRule"/>
</dbReference>
<evidence type="ECO:0000313" key="12">
    <source>
        <dbReference type="Proteomes" id="UP000244890"/>
    </source>
</evidence>
<keyword evidence="4 6" id="KW-0067">ATP-binding</keyword>
<dbReference type="GO" id="GO:0051603">
    <property type="term" value="P:proteolysis involved in protein catabolic process"/>
    <property type="evidence" value="ECO:0007669"/>
    <property type="project" value="TreeGrafter"/>
</dbReference>
<dbReference type="InterPro" id="IPR003959">
    <property type="entry name" value="ATPase_AAA_core"/>
</dbReference>
<dbReference type="SMART" id="SM01086">
    <property type="entry name" value="ClpB_D2-small"/>
    <property type="match status" value="1"/>
</dbReference>
<evidence type="ECO:0000256" key="2">
    <source>
        <dbReference type="ARBA" id="ARBA00022741"/>
    </source>
</evidence>
<dbReference type="RefSeq" id="WP_034553300.1">
    <property type="nucleotide sequence ID" value="NZ_CP021886.1"/>
</dbReference>
<evidence type="ECO:0000256" key="3">
    <source>
        <dbReference type="ARBA" id="ARBA00022833"/>
    </source>
</evidence>
<feature type="binding site" evidence="6 7">
    <location>
        <position position="6"/>
    </location>
    <ligand>
        <name>Zn(2+)</name>
        <dbReference type="ChEBI" id="CHEBI:29105"/>
    </ligand>
</feature>
<dbReference type="InterPro" id="IPR050052">
    <property type="entry name" value="ATP-dep_Clp_protease_ClpX"/>
</dbReference>
<dbReference type="GO" id="GO:0051301">
    <property type="term" value="P:cell division"/>
    <property type="evidence" value="ECO:0007669"/>
    <property type="project" value="TreeGrafter"/>
</dbReference>
<comment type="subunit">
    <text evidence="6">Component of the ClpX-ClpP complex. Forms a hexameric ring that, in the presence of ATP, binds to fourteen ClpP subunits assembled into a disk-like structure with a central cavity, resembling the structure of eukaryotic proteasomes.</text>
</comment>
<dbReference type="InterPro" id="IPR025943">
    <property type="entry name" value="Sigma_54_int_dom_ATP-bd_2"/>
</dbReference>
<proteinExistence type="inferred from homology"/>
<feature type="binding site" evidence="6 7">
    <location>
        <position position="9"/>
    </location>
    <ligand>
        <name>Zn(2+)</name>
        <dbReference type="ChEBI" id="CHEBI:29105"/>
    </ligand>
</feature>
<dbReference type="EMBL" id="CP021886">
    <property type="protein sequence ID" value="AWI34216.1"/>
    <property type="molecule type" value="Genomic_DNA"/>
</dbReference>
<dbReference type="PROSITE" id="PS00676">
    <property type="entry name" value="SIGMA54_INTERACT_2"/>
    <property type="match status" value="1"/>
</dbReference>
<dbReference type="GO" id="GO:0051082">
    <property type="term" value="F:unfolded protein binding"/>
    <property type="evidence" value="ECO:0007669"/>
    <property type="project" value="UniProtKB-UniRule"/>
</dbReference>
<evidence type="ECO:0000256" key="7">
    <source>
        <dbReference type="PROSITE-ProRule" id="PRU01250"/>
    </source>
</evidence>
<keyword evidence="11" id="KW-1185">Reference proteome</keyword>
<dbReference type="GO" id="GO:0008233">
    <property type="term" value="F:peptidase activity"/>
    <property type="evidence" value="ECO:0007669"/>
    <property type="project" value="UniProtKB-KW"/>
</dbReference>
<reference evidence="10" key="3">
    <citation type="submission" date="2018-04" db="EMBL/GenBank/DDBJ databases">
        <authorList>
            <person name="Sheh A."/>
            <person name="Shen Z."/>
            <person name="Mannion A.J."/>
            <person name="Fox J.G."/>
        </authorList>
    </citation>
    <scope>NUCLEOTIDE SEQUENCE</scope>
    <source>
        <strain evidence="10">MIT-03-7007</strain>
    </source>
</reference>
<dbReference type="NCBIfam" id="TIGR00382">
    <property type="entry name" value="clpX"/>
    <property type="match status" value="1"/>
</dbReference>
<dbReference type="GO" id="GO:0140662">
    <property type="term" value="F:ATP-dependent protein folding chaperone"/>
    <property type="evidence" value="ECO:0007669"/>
    <property type="project" value="InterPro"/>
</dbReference>
<feature type="binding site" evidence="6 7">
    <location>
        <position position="28"/>
    </location>
    <ligand>
        <name>Zn(2+)</name>
        <dbReference type="ChEBI" id="CHEBI:29105"/>
    </ligand>
</feature>
<feature type="domain" description="ClpX-type ZB" evidence="8">
    <location>
        <begin position="1"/>
        <end position="47"/>
    </location>
</feature>
<dbReference type="InterPro" id="IPR004487">
    <property type="entry name" value="Clp_protease_ATP-bd_su_ClpX"/>
</dbReference>
<dbReference type="InterPro" id="IPR046425">
    <property type="entry name" value="ClpX_bact"/>
</dbReference>
<dbReference type="Pfam" id="PF06689">
    <property type="entry name" value="zf-C4_ClpX"/>
    <property type="match status" value="1"/>
</dbReference>
<dbReference type="InterPro" id="IPR003593">
    <property type="entry name" value="AAA+_ATPase"/>
</dbReference>
<keyword evidence="5 6" id="KW-0143">Chaperone</keyword>
<dbReference type="SUPFAM" id="SSF52540">
    <property type="entry name" value="P-loop containing nucleoside triphosphate hydrolases"/>
    <property type="match status" value="1"/>
</dbReference>
<dbReference type="HAMAP" id="MF_00175">
    <property type="entry name" value="ClpX"/>
    <property type="match status" value="1"/>
</dbReference>
<dbReference type="SMART" id="SM00382">
    <property type="entry name" value="AAA"/>
    <property type="match status" value="1"/>
</dbReference>
<dbReference type="GO" id="GO:0016887">
    <property type="term" value="F:ATP hydrolysis activity"/>
    <property type="evidence" value="ECO:0007669"/>
    <property type="project" value="InterPro"/>
</dbReference>
<keyword evidence="3 6" id="KW-0862">Zinc</keyword>
<comment type="function">
    <text evidence="6">ATP-dependent specificity component of the Clp protease. It directs the protease to specific substrates. Can perform chaperone functions in the absence of ClpP.</text>
</comment>
<dbReference type="SMART" id="SM00994">
    <property type="entry name" value="zf-C4_ClpX"/>
    <property type="match status" value="1"/>
</dbReference>
<dbReference type="GO" id="GO:0046983">
    <property type="term" value="F:protein dimerization activity"/>
    <property type="evidence" value="ECO:0007669"/>
    <property type="project" value="UniProtKB-UniRule"/>
</dbReference>
<dbReference type="PROSITE" id="PS51902">
    <property type="entry name" value="CLPX_ZB"/>
    <property type="match status" value="1"/>
</dbReference>
<dbReference type="InterPro" id="IPR010603">
    <property type="entry name" value="Znf_CppX_C4"/>
</dbReference>
<gene>
    <name evidence="6 10" type="primary">clpX</name>
    <name evidence="9" type="ORF">CDV25_05145</name>
    <name evidence="10" type="ORF">LS72_001720</name>
</gene>
<evidence type="ECO:0000256" key="4">
    <source>
        <dbReference type="ARBA" id="ARBA00022840"/>
    </source>
</evidence>
<dbReference type="Gene3D" id="3.40.50.300">
    <property type="entry name" value="P-loop containing nucleotide triphosphate hydrolases"/>
    <property type="match status" value="1"/>
</dbReference>
<dbReference type="AlphaFoldDB" id="A0A099UG41"/>
<dbReference type="SUPFAM" id="SSF57716">
    <property type="entry name" value="Glucocorticoid receptor-like (DNA-binding domain)"/>
    <property type="match status" value="1"/>
</dbReference>
<dbReference type="EMBL" id="JRPC02000003">
    <property type="protein sequence ID" value="TLE16827.1"/>
    <property type="molecule type" value="Genomic_DNA"/>
</dbReference>
<sequence>MSERVCDFCKSEETHNNPVISGNNVCICKNCVIASYKILFGESDFNPYVDTESIKEFEENITLLPPKELKIILDEYVIGQDKAKKVFSVAVYNHYKRIMQNIEDDDTEIAKSNILLIGPTGSGKTLMAQTLARFLNIPIAICDATSLTEAGYVGEDVENILTRLIQEANGDVQKAQKGIVFIDEIDKISRLSENRSITRDVSGEGVQQALLKIIEGSVVNVPPKGGRKHPNQDFIQIDTKNILFICAGAFDGLKDIIEKRIGGNTLGFNNCINSIQRSGTILEYVEPDDLVNFGLIPELIGRLHMVATLQDIDKEAMMNILQKPKNALVKQYQKLFALDGVQLTFKLEALEEIANLAIERKTGARGLRAIMEDVMLDIMYELPELKEYEVVITKEVILKKAKPMLVKHKKTNKKSA</sequence>
<keyword evidence="1 6" id="KW-0479">Metal-binding</keyword>
<evidence type="ECO:0000259" key="8">
    <source>
        <dbReference type="PROSITE" id="PS51902"/>
    </source>
</evidence>
<dbReference type="OrthoDB" id="9804062at2"/>
<dbReference type="PANTHER" id="PTHR48102:SF7">
    <property type="entry name" value="ATP-DEPENDENT CLP PROTEASE ATP-BINDING SUBUNIT CLPX-LIKE, MITOCHONDRIAL"/>
    <property type="match status" value="1"/>
</dbReference>
<comment type="similarity">
    <text evidence="6 7">Belongs to the ClpX chaperone family.</text>
</comment>
<feature type="binding site" evidence="6 7">
    <location>
        <position position="31"/>
    </location>
    <ligand>
        <name>Zn(2+)</name>
        <dbReference type="ChEBI" id="CHEBI:29105"/>
    </ligand>
</feature>
<dbReference type="Gene3D" id="1.10.8.60">
    <property type="match status" value="1"/>
</dbReference>
<evidence type="ECO:0000313" key="9">
    <source>
        <dbReference type="EMBL" id="AWI34216.1"/>
    </source>
</evidence>
<dbReference type="Pfam" id="PF10431">
    <property type="entry name" value="ClpB_D2-small"/>
    <property type="match status" value="1"/>
</dbReference>